<protein>
    <recommendedName>
        <fullName evidence="4">ArsR family transcriptional regulator</fullName>
    </recommendedName>
</protein>
<feature type="compositionally biased region" description="Polar residues" evidence="1">
    <location>
        <begin position="1"/>
        <end position="10"/>
    </location>
</feature>
<dbReference type="EMBL" id="JAUFPX010000015">
    <property type="protein sequence ID" value="MDN3592088.1"/>
    <property type="molecule type" value="Genomic_DNA"/>
</dbReference>
<feature type="region of interest" description="Disordered" evidence="1">
    <location>
        <begin position="90"/>
        <end position="115"/>
    </location>
</feature>
<dbReference type="RefSeq" id="WP_238226173.1">
    <property type="nucleotide sequence ID" value="NZ_BPQD01000016.1"/>
</dbReference>
<evidence type="ECO:0008006" key="4">
    <source>
        <dbReference type="Google" id="ProtNLM"/>
    </source>
</evidence>
<gene>
    <name evidence="2" type="ORF">QWZ12_15935</name>
</gene>
<proteinExistence type="predicted"/>
<keyword evidence="3" id="KW-1185">Reference proteome</keyword>
<sequence length="115" mass="11923">MNALPTSPAEQSVGPYPLAPGAKERGGASAASAAMISGRAATLRARVIVALAMAGNMTADETAALLGESVLSVRPRFTELFALGEIEKTAERRPNTSGHDATVWKLTPTATRKFA</sequence>
<organism evidence="2 3">
    <name type="scientific">Methylobacterium adhaesivum</name>
    <dbReference type="NCBI Taxonomy" id="333297"/>
    <lineage>
        <taxon>Bacteria</taxon>
        <taxon>Pseudomonadati</taxon>
        <taxon>Pseudomonadota</taxon>
        <taxon>Alphaproteobacteria</taxon>
        <taxon>Hyphomicrobiales</taxon>
        <taxon>Methylobacteriaceae</taxon>
        <taxon>Methylobacterium</taxon>
    </lineage>
</organism>
<accession>A0ABT8BLL7</accession>
<comment type="caution">
    <text evidence="2">The sequence shown here is derived from an EMBL/GenBank/DDBJ whole genome shotgun (WGS) entry which is preliminary data.</text>
</comment>
<evidence type="ECO:0000313" key="3">
    <source>
        <dbReference type="Proteomes" id="UP001224644"/>
    </source>
</evidence>
<evidence type="ECO:0000256" key="1">
    <source>
        <dbReference type="SAM" id="MobiDB-lite"/>
    </source>
</evidence>
<evidence type="ECO:0000313" key="2">
    <source>
        <dbReference type="EMBL" id="MDN3592088.1"/>
    </source>
</evidence>
<reference evidence="3" key="1">
    <citation type="journal article" date="2019" name="Int. J. Syst. Evol. Microbiol.">
        <title>The Global Catalogue of Microorganisms (GCM) 10K type strain sequencing project: providing services to taxonomists for standard genome sequencing and annotation.</title>
        <authorList>
            <consortium name="The Broad Institute Genomics Platform"/>
            <consortium name="The Broad Institute Genome Sequencing Center for Infectious Disease"/>
            <person name="Wu L."/>
            <person name="Ma J."/>
        </authorList>
    </citation>
    <scope>NUCLEOTIDE SEQUENCE [LARGE SCALE GENOMIC DNA]</scope>
    <source>
        <strain evidence="3">CECT 7069</strain>
    </source>
</reference>
<feature type="region of interest" description="Disordered" evidence="1">
    <location>
        <begin position="1"/>
        <end position="31"/>
    </location>
</feature>
<dbReference type="Proteomes" id="UP001224644">
    <property type="component" value="Unassembled WGS sequence"/>
</dbReference>
<name>A0ABT8BLL7_9HYPH</name>